<dbReference type="PROSITE" id="PS51898">
    <property type="entry name" value="TYR_RECOMBINASE"/>
    <property type="match status" value="1"/>
</dbReference>
<dbReference type="Gene3D" id="1.10.443.10">
    <property type="entry name" value="Intergrase catalytic core"/>
    <property type="match status" value="1"/>
</dbReference>
<dbReference type="InterPro" id="IPR002104">
    <property type="entry name" value="Integrase_catalytic"/>
</dbReference>
<accession>A0A6S8D755</accession>
<dbReference type="EMBL" id="HBIJ01012482">
    <property type="protein sequence ID" value="CAE0367719.1"/>
    <property type="molecule type" value="Transcribed_RNA"/>
</dbReference>
<dbReference type="InterPro" id="IPR013762">
    <property type="entry name" value="Integrase-like_cat_sf"/>
</dbReference>
<organism evidence="4">
    <name type="scientific">Aureoumbra lagunensis</name>
    <dbReference type="NCBI Taxonomy" id="44058"/>
    <lineage>
        <taxon>Eukaryota</taxon>
        <taxon>Sar</taxon>
        <taxon>Stramenopiles</taxon>
        <taxon>Ochrophyta</taxon>
        <taxon>Pelagophyceae</taxon>
        <taxon>Pelagomonadales</taxon>
        <taxon>Aureoumbra</taxon>
    </lineage>
</organism>
<protein>
    <recommendedName>
        <fullName evidence="2">Tyr recombinase domain-containing protein</fullName>
    </recommendedName>
</protein>
<dbReference type="GO" id="GO:0015074">
    <property type="term" value="P:DNA integration"/>
    <property type="evidence" value="ECO:0007669"/>
    <property type="project" value="InterPro"/>
</dbReference>
<feature type="domain" description="Tyr recombinase" evidence="2">
    <location>
        <begin position="1231"/>
        <end position="1476"/>
    </location>
</feature>
<evidence type="ECO:0000313" key="4">
    <source>
        <dbReference type="EMBL" id="CAE0367719.1"/>
    </source>
</evidence>
<evidence type="ECO:0000256" key="1">
    <source>
        <dbReference type="ARBA" id="ARBA00023172"/>
    </source>
</evidence>
<reference evidence="4" key="1">
    <citation type="submission" date="2021-01" db="EMBL/GenBank/DDBJ databases">
        <authorList>
            <person name="Corre E."/>
            <person name="Pelletier E."/>
            <person name="Niang G."/>
            <person name="Scheremetjew M."/>
            <person name="Finn R."/>
            <person name="Kale V."/>
            <person name="Holt S."/>
            <person name="Cochrane G."/>
            <person name="Meng A."/>
            <person name="Brown T."/>
            <person name="Cohen L."/>
        </authorList>
    </citation>
    <scope>NUCLEOTIDE SEQUENCE</scope>
    <source>
        <strain evidence="4">CCMP1510</strain>
    </source>
</reference>
<dbReference type="SUPFAM" id="SSF56349">
    <property type="entry name" value="DNA breaking-rejoining enzymes"/>
    <property type="match status" value="1"/>
</dbReference>
<proteinExistence type="predicted"/>
<dbReference type="GO" id="GO:0003677">
    <property type="term" value="F:DNA binding"/>
    <property type="evidence" value="ECO:0007669"/>
    <property type="project" value="InterPro"/>
</dbReference>
<evidence type="ECO:0000313" key="3">
    <source>
        <dbReference type="EMBL" id="CAE0367718.1"/>
    </source>
</evidence>
<dbReference type="InterPro" id="IPR011010">
    <property type="entry name" value="DNA_brk_join_enz"/>
</dbReference>
<dbReference type="EMBL" id="HBIJ01012481">
    <property type="protein sequence ID" value="CAE0367718.1"/>
    <property type="molecule type" value="Transcribed_RNA"/>
</dbReference>
<name>A0A6S8D755_9STRA</name>
<gene>
    <name evidence="3" type="ORF">ALAG00032_LOCUS8475</name>
    <name evidence="4" type="ORF">ALAG00032_LOCUS8476</name>
</gene>
<dbReference type="GO" id="GO:0006310">
    <property type="term" value="P:DNA recombination"/>
    <property type="evidence" value="ECO:0007669"/>
    <property type="project" value="UniProtKB-KW"/>
</dbReference>
<evidence type="ECO:0000259" key="2">
    <source>
        <dbReference type="PROSITE" id="PS51898"/>
    </source>
</evidence>
<sequence>MLLFWQEPLLGCPTLAQRKSCWFSPARTINQDSRPVFSWWLLSEVQQTVGAFTCLREVQQLPKVELTQVKQILQLAIARALAARGPIATNSIPENVNLGVHQLQKLHPLPQIPTAAAQALAESLQRRGKVEQELQRALRLVPTTEDDDGHFAKLAEQVGQNSTPIPPGAASLLEVPFDEQLLSEPLTIWPPQSRTIPRPHDLWSEWLGPRPSSVADVLTPEAYQKFVQHFDNMRLEMLRMRKMGATYTRHYAQTLALNACDIRAEFRGPVWDFRNESRLSDGTYPTLPPNLPNETHLDVDYLAKILKHSPSQSLRDGFIHGFRMHDDSPPSVVSPMHVKSLAKGLARAEQEFVKTDRRGWSQGQSTPCFIPGVFVSCGTAERKLEPDRPRFTMNYSAPEKEIFDTAGEPVKSINARINLKGTHREPWGSTLVDPDEIPPTGLLPRRYRFPREIKPTTVHVMHDGAVLLAAAKYFDLPLLRAQDDYKSFFWQFRMRSCDWNRQQFFWVYEDGTVEYRVSFVTAMGASHASNNCQDGSHTMDRQVMDVFDAQEAYLFCLHYESNAKLRYWLAIRNKVSIITKSNQARLYQICTFSDDPQIQAVGADRLVRLLKCFREVVCKKAGFIMASALKAEIGTSTTWIGHVHDSLSGMLILKQHKCLYALNIIHQALAGHVIASQWTDMLQLLQHLNVARLGETDSMYLLFDVVKHMDKNSLIPVNRFQSARHEIDLWIHVLTHTPAVSYMAAIDSARVTNILPTVPKSIFHLYTDAAKEGTDQPAMAGFIAGFYWYQPLSPDDLLAFSIPVLELAAIVISCHMVAERFPDVSIQLWSDSSTSVLVLQNAAQSAYMQYLHQMLLRSSQYRSLTNAGFAVGHISGDANVFADLPSRGYFDQLHRICHSLDMTPQHVPLSFSARQVLLLLRRFAQSRHASSVHVAQPFNLNGDGPQATAPVLVIPDREGPTQLGTIPRIVAPALVVPLPRLQPNNIPRLVAPALVIPELPMQQPWSVPRLIAPSLVLPKRQHCASLETLPRKQQRVDPVHLDLPAVANSPPAFMTECNATSLQTHFGARTPVSGSTVRLTNLSFQPPVGSVLDTLNQHLLTAQSKSYADSTLRNDRYAWDGWQTFCSTVVGTSPYRIDIAANLGWDHDGFIREERLILLFVVWKIINMKPRSNLAKVAKPSSAAAALSSVRRAHALTTGIELVKTAKVNRVVRGFLRIYIQKFGPESLMEDCKEPLASSQVRSMLLLPNGTTLPGLSGAHSTIQWSTPFFASLRALFATAWQTGFRKNELSVHDQEHWHLGRLSRGNVRYQLRGEYFTHLDATRLRLLADGDYVIIIPPVSKNDPFCQRFANKPIYLPFHNSPLSAAHAIRDLELRWPLADPALRHNAPLFATDAKYKPFRHSLLDKVFRAFIGLIVPRERVSQYSMHSFRSGLASALLLAGKSHPMIQALLRWASPESLSRYARLQPQTYGEQLIAASSVEITGRTSLNLPRLDNDDIVAQCQALLQQADADNA</sequence>
<keyword evidence="1" id="KW-0233">DNA recombination</keyword>